<dbReference type="GO" id="GO:0016787">
    <property type="term" value="F:hydrolase activity"/>
    <property type="evidence" value="ECO:0007669"/>
    <property type="project" value="InterPro"/>
</dbReference>
<gene>
    <name evidence="2" type="ORF">PRI8871_01793</name>
</gene>
<keyword evidence="3" id="KW-1185">Reference proteome</keyword>
<dbReference type="Proteomes" id="UP000244904">
    <property type="component" value="Unassembled WGS sequence"/>
</dbReference>
<name>A0A2R8AVE3_9RHOB</name>
<dbReference type="EMBL" id="OMOJ01000002">
    <property type="protein sequence ID" value="SPF79991.1"/>
    <property type="molecule type" value="Genomic_DNA"/>
</dbReference>
<proteinExistence type="predicted"/>
<evidence type="ECO:0000313" key="3">
    <source>
        <dbReference type="Proteomes" id="UP000244904"/>
    </source>
</evidence>
<dbReference type="PIRSF" id="PIRSF000887">
    <property type="entry name" value="Pesterase_MJ0037"/>
    <property type="match status" value="1"/>
</dbReference>
<dbReference type="RefSeq" id="WP_108885819.1">
    <property type="nucleotide sequence ID" value="NZ_OMOJ01000002.1"/>
</dbReference>
<protein>
    <recommendedName>
        <fullName evidence="1">Calcineurin-like phosphoesterase domain-containing protein</fullName>
    </recommendedName>
</protein>
<dbReference type="Gene3D" id="3.60.21.10">
    <property type="match status" value="1"/>
</dbReference>
<reference evidence="3" key="1">
    <citation type="submission" date="2018-03" db="EMBL/GenBank/DDBJ databases">
        <authorList>
            <person name="Rodrigo-Torres L."/>
            <person name="Arahal R. D."/>
            <person name="Lucena T."/>
        </authorList>
    </citation>
    <scope>NUCLEOTIDE SEQUENCE [LARGE SCALE GENOMIC DNA]</scope>
    <source>
        <strain evidence="3">CECT 8871</strain>
    </source>
</reference>
<dbReference type="NCBIfam" id="TIGR04123">
    <property type="entry name" value="P_estr_lig_assc"/>
    <property type="match status" value="1"/>
</dbReference>
<dbReference type="InterPro" id="IPR004843">
    <property type="entry name" value="Calcineurin-like_PHP"/>
</dbReference>
<dbReference type="InterPro" id="IPR026336">
    <property type="entry name" value="PdeM-like"/>
</dbReference>
<evidence type="ECO:0000259" key="1">
    <source>
        <dbReference type="Pfam" id="PF00149"/>
    </source>
</evidence>
<dbReference type="OrthoDB" id="9795838at2"/>
<dbReference type="PANTHER" id="PTHR39323">
    <property type="entry name" value="BLR1149 PROTEIN"/>
    <property type="match status" value="1"/>
</dbReference>
<dbReference type="PANTHER" id="PTHR39323:SF1">
    <property type="entry name" value="BLR1149 PROTEIN"/>
    <property type="match status" value="1"/>
</dbReference>
<accession>A0A2R8AVE3</accession>
<feature type="domain" description="Calcineurin-like phosphoesterase" evidence="1">
    <location>
        <begin position="29"/>
        <end position="122"/>
    </location>
</feature>
<sequence>MSLGLPFQFGGEALIALTTGALFWPAQDLLVVSDLHMGKAVRQARFGGAVLPPYEGRETLDRLATDLDRTGARRVLCLGDSFDAPGLDTALPDEDRSRFLALQAGRDWIWVEGNHDPGPVELGGQHLADLHLPPLMFRHIAKGCDAPEISGHYHPKATLALRGRRITRPCFLYDSRRLILPAYGTYTGGLHSNAAAFTGLMEPNARAILTGPRMIEIPMPR</sequence>
<organism evidence="2 3">
    <name type="scientific">Pseudoprimorskyibacter insulae</name>
    <dbReference type="NCBI Taxonomy" id="1695997"/>
    <lineage>
        <taxon>Bacteria</taxon>
        <taxon>Pseudomonadati</taxon>
        <taxon>Pseudomonadota</taxon>
        <taxon>Alphaproteobacteria</taxon>
        <taxon>Rhodobacterales</taxon>
        <taxon>Paracoccaceae</taxon>
        <taxon>Pseudoprimorskyibacter</taxon>
    </lineage>
</organism>
<dbReference type="InterPro" id="IPR029052">
    <property type="entry name" value="Metallo-depent_PP-like"/>
</dbReference>
<dbReference type="InterPro" id="IPR024173">
    <property type="entry name" value="Pesterase_MJ0037-like"/>
</dbReference>
<evidence type="ECO:0000313" key="2">
    <source>
        <dbReference type="EMBL" id="SPF79991.1"/>
    </source>
</evidence>
<dbReference type="Pfam" id="PF00149">
    <property type="entry name" value="Metallophos"/>
    <property type="match status" value="1"/>
</dbReference>
<dbReference type="AlphaFoldDB" id="A0A2R8AVE3"/>
<dbReference type="SUPFAM" id="SSF56300">
    <property type="entry name" value="Metallo-dependent phosphatases"/>
    <property type="match status" value="1"/>
</dbReference>